<dbReference type="InterPro" id="IPR012944">
    <property type="entry name" value="SusD_RagB_dom"/>
</dbReference>
<dbReference type="InterPro" id="IPR033985">
    <property type="entry name" value="SusD-like_N"/>
</dbReference>
<keyword evidence="9" id="KW-1185">Reference proteome</keyword>
<organism evidence="8 9">
    <name type="scientific">Paradesertivirga mongoliensis</name>
    <dbReference type="NCBI Taxonomy" id="2100740"/>
    <lineage>
        <taxon>Bacteria</taxon>
        <taxon>Pseudomonadati</taxon>
        <taxon>Bacteroidota</taxon>
        <taxon>Sphingobacteriia</taxon>
        <taxon>Sphingobacteriales</taxon>
        <taxon>Sphingobacteriaceae</taxon>
        <taxon>Paradesertivirga</taxon>
    </lineage>
</organism>
<dbReference type="RefSeq" id="WP_255897709.1">
    <property type="nucleotide sequence ID" value="NZ_JAFMZO010000001.1"/>
</dbReference>
<comment type="caution">
    <text evidence="8">The sequence shown here is derived from an EMBL/GenBank/DDBJ whole genome shotgun (WGS) entry which is preliminary data.</text>
</comment>
<dbReference type="Pfam" id="PF14322">
    <property type="entry name" value="SusD-like_3"/>
    <property type="match status" value="1"/>
</dbReference>
<dbReference type="Pfam" id="PF07980">
    <property type="entry name" value="SusD_RagB"/>
    <property type="match status" value="1"/>
</dbReference>
<keyword evidence="4" id="KW-0472">Membrane</keyword>
<dbReference type="InterPro" id="IPR011990">
    <property type="entry name" value="TPR-like_helical_dom_sf"/>
</dbReference>
<evidence type="ECO:0000313" key="9">
    <source>
        <dbReference type="Proteomes" id="UP001597387"/>
    </source>
</evidence>
<reference evidence="9" key="1">
    <citation type="journal article" date="2019" name="Int. J. Syst. Evol. Microbiol.">
        <title>The Global Catalogue of Microorganisms (GCM) 10K type strain sequencing project: providing services to taxonomists for standard genome sequencing and annotation.</title>
        <authorList>
            <consortium name="The Broad Institute Genomics Platform"/>
            <consortium name="The Broad Institute Genome Sequencing Center for Infectious Disease"/>
            <person name="Wu L."/>
            <person name="Ma J."/>
        </authorList>
    </citation>
    <scope>NUCLEOTIDE SEQUENCE [LARGE SCALE GENOMIC DNA]</scope>
    <source>
        <strain evidence="9">KCTC 42217</strain>
    </source>
</reference>
<evidence type="ECO:0000259" key="7">
    <source>
        <dbReference type="Pfam" id="PF14322"/>
    </source>
</evidence>
<dbReference type="Gene3D" id="1.25.40.390">
    <property type="match status" value="1"/>
</dbReference>
<evidence type="ECO:0000256" key="2">
    <source>
        <dbReference type="ARBA" id="ARBA00006275"/>
    </source>
</evidence>
<evidence type="ECO:0000256" key="4">
    <source>
        <dbReference type="ARBA" id="ARBA00023136"/>
    </source>
</evidence>
<keyword evidence="5" id="KW-0998">Cell outer membrane</keyword>
<dbReference type="Proteomes" id="UP001597387">
    <property type="component" value="Unassembled WGS sequence"/>
</dbReference>
<evidence type="ECO:0000256" key="5">
    <source>
        <dbReference type="ARBA" id="ARBA00023237"/>
    </source>
</evidence>
<dbReference type="EMBL" id="JBHUHZ010000001">
    <property type="protein sequence ID" value="MFD2162226.1"/>
    <property type="molecule type" value="Genomic_DNA"/>
</dbReference>
<feature type="domain" description="RagB/SusD" evidence="6">
    <location>
        <begin position="266"/>
        <end position="519"/>
    </location>
</feature>
<comment type="subcellular location">
    <subcellularLocation>
        <location evidence="1">Cell outer membrane</location>
    </subcellularLocation>
</comment>
<dbReference type="PROSITE" id="PS51257">
    <property type="entry name" value="PROKAR_LIPOPROTEIN"/>
    <property type="match status" value="1"/>
</dbReference>
<evidence type="ECO:0000256" key="1">
    <source>
        <dbReference type="ARBA" id="ARBA00004442"/>
    </source>
</evidence>
<accession>A0ABW4ZL06</accession>
<dbReference type="SUPFAM" id="SSF48452">
    <property type="entry name" value="TPR-like"/>
    <property type="match status" value="1"/>
</dbReference>
<evidence type="ECO:0000256" key="3">
    <source>
        <dbReference type="ARBA" id="ARBA00022729"/>
    </source>
</evidence>
<sequence length="527" mass="59698">MRKIFFYVCAISFVFTTGSCKKSLLDLENKSGYTYDTYFASDVVLNQAAVATYATLLHPGLWTREYYYIFDLLGYEAKADAPLQGGLLTLAQYKFGPDQNELQQYWASLYRMILRANAVIDRTTEWKPANSAEEAHKKQYIAEAKFLKSYANFNLVNTYGRVPLRTSYQGTVANTYPSRASTKEIWEAIEKDLQEAIADLPLNYPATELGRVTKGAAIALLGKSYLYQKRWSEAQTQLNLLTKAPYTYTLASNYMDLFSTQNQNNPETIFQIMNQEWKDWGVGNQYYMFGGQETWGAKATHSGRAQEYGFNDWKNVLVTTSAVKAFTYPNPMDGTVYKDPRAKFTFYGDAASGGQTEYCQECAGGTKPFNFNDPSTGGYRWLKYQYYNKLAVYGGPTSGINAQVIRFADVKLMLAETYIQQGVTSSIPLGLINDVRNRVGAVPYTSLGSQAEALNILMRERRLEFCGEQSRYFDLIRWGIAKQTINAERQIEEGAQPFQDKNVLLPIPLGEKETNPNVAKDIQNDWN</sequence>
<evidence type="ECO:0000313" key="8">
    <source>
        <dbReference type="EMBL" id="MFD2162226.1"/>
    </source>
</evidence>
<comment type="similarity">
    <text evidence="2">Belongs to the SusD family.</text>
</comment>
<feature type="domain" description="SusD-like N-terminal" evidence="7">
    <location>
        <begin position="94"/>
        <end position="226"/>
    </location>
</feature>
<name>A0ABW4ZL06_9SPHI</name>
<keyword evidence="3" id="KW-0732">Signal</keyword>
<proteinExistence type="inferred from homology"/>
<evidence type="ECO:0000259" key="6">
    <source>
        <dbReference type="Pfam" id="PF07980"/>
    </source>
</evidence>
<gene>
    <name evidence="8" type="ORF">ACFSJU_07465</name>
</gene>
<protein>
    <submittedName>
        <fullName evidence="8">RagB/SusD family nutrient uptake outer membrane protein</fullName>
    </submittedName>
</protein>